<dbReference type="OrthoDB" id="5168853at2"/>
<dbReference type="GO" id="GO:0047091">
    <property type="term" value="F:L-lysine 6-monooxygenase (NADPH) activity"/>
    <property type="evidence" value="ECO:0007669"/>
    <property type="project" value="UniProtKB-EC"/>
</dbReference>
<keyword evidence="6" id="KW-0285">Flavoprotein</keyword>
<evidence type="ECO:0000256" key="15">
    <source>
        <dbReference type="ARBA" id="ARBA00048407"/>
    </source>
</evidence>
<evidence type="ECO:0000256" key="1">
    <source>
        <dbReference type="ARBA" id="ARBA00001974"/>
    </source>
</evidence>
<dbReference type="InterPro" id="IPR025700">
    <property type="entry name" value="Lys/Orn_oxygenase"/>
</dbReference>
<evidence type="ECO:0000313" key="17">
    <source>
        <dbReference type="Proteomes" id="UP000182740"/>
    </source>
</evidence>
<evidence type="ECO:0000256" key="4">
    <source>
        <dbReference type="ARBA" id="ARBA00013076"/>
    </source>
</evidence>
<dbReference type="InterPro" id="IPR036188">
    <property type="entry name" value="FAD/NAD-bd_sf"/>
</dbReference>
<organism evidence="16 17">
    <name type="scientific">Amycolatopsis australiensis</name>
    <dbReference type="NCBI Taxonomy" id="546364"/>
    <lineage>
        <taxon>Bacteria</taxon>
        <taxon>Bacillati</taxon>
        <taxon>Actinomycetota</taxon>
        <taxon>Actinomycetes</taxon>
        <taxon>Pseudonocardiales</taxon>
        <taxon>Pseudonocardiaceae</taxon>
        <taxon>Amycolatopsis</taxon>
    </lineage>
</organism>
<dbReference type="InterPro" id="IPR051209">
    <property type="entry name" value="FAD-bind_Monooxygenase_sf"/>
</dbReference>
<evidence type="ECO:0000256" key="5">
    <source>
        <dbReference type="ARBA" id="ARBA00016406"/>
    </source>
</evidence>
<dbReference type="Pfam" id="PF13434">
    <property type="entry name" value="Lys_Orn_oxgnase"/>
    <property type="match status" value="1"/>
</dbReference>
<dbReference type="Pfam" id="PF13450">
    <property type="entry name" value="NAD_binding_8"/>
    <property type="match status" value="1"/>
</dbReference>
<accession>A0A1K1S7T4</accession>
<dbReference type="Gene3D" id="3.50.50.60">
    <property type="entry name" value="FAD/NAD(P)-binding domain"/>
    <property type="match status" value="2"/>
</dbReference>
<evidence type="ECO:0000256" key="14">
    <source>
        <dbReference type="ARBA" id="ARBA00032738"/>
    </source>
</evidence>
<dbReference type="AlphaFoldDB" id="A0A1K1S7T4"/>
<dbReference type="RefSeq" id="WP_072478456.1">
    <property type="nucleotide sequence ID" value="NZ_FPJG01000006.1"/>
</dbReference>
<comment type="cofactor">
    <cofactor evidence="1">
        <name>FAD</name>
        <dbReference type="ChEBI" id="CHEBI:57692"/>
    </cofactor>
</comment>
<dbReference type="STRING" id="546364.SAMN04489730_4910"/>
<comment type="catalytic activity">
    <reaction evidence="15">
        <text>L-lysine + NADPH + O2 = N(6)-hydroxy-L-lysine + NADP(+) + H2O</text>
        <dbReference type="Rhea" id="RHEA:23228"/>
        <dbReference type="ChEBI" id="CHEBI:15377"/>
        <dbReference type="ChEBI" id="CHEBI:15379"/>
        <dbReference type="ChEBI" id="CHEBI:32551"/>
        <dbReference type="ChEBI" id="CHEBI:57783"/>
        <dbReference type="ChEBI" id="CHEBI:57820"/>
        <dbReference type="ChEBI" id="CHEBI:58349"/>
        <dbReference type="EC" id="1.14.13.59"/>
    </reaction>
</comment>
<dbReference type="EC" id="1.14.13.59" evidence="4"/>
<keyword evidence="17" id="KW-1185">Reference proteome</keyword>
<evidence type="ECO:0000256" key="11">
    <source>
        <dbReference type="ARBA" id="ARBA00029939"/>
    </source>
</evidence>
<dbReference type="SUPFAM" id="SSF51905">
    <property type="entry name" value="FAD/NAD(P)-binding domain"/>
    <property type="match status" value="1"/>
</dbReference>
<evidence type="ECO:0000256" key="2">
    <source>
        <dbReference type="ARBA" id="ARBA00004924"/>
    </source>
</evidence>
<keyword evidence="10 16" id="KW-0503">Monooxygenase</keyword>
<evidence type="ECO:0000256" key="13">
    <source>
        <dbReference type="ARBA" id="ARBA00032493"/>
    </source>
</evidence>
<proteinExistence type="inferred from homology"/>
<gene>
    <name evidence="16" type="ORF">SAMN04489730_4910</name>
</gene>
<sequence>MHETFATTVRAAVRDANVPTLLMVLVQLTGDQRWLEAPYRPTRGRGLDENDTGGLPEQVQDEIRQAAADAIIAWHHGKPVALPDPGEALLTRMLSVAMGESVPAEYGPMIADDLGIATRGEDPVHETAVPAGFTAIVVGAGISGLLAAHRLGAAGVECTIVEKNDHVGGTWWHNRYPGCGVDVPSHLYSYSTVVADWPRYYASRDQLHDYLEDVADQWRLRDRIRLSTVVLSAAWDEQARVWAVEVDGPERRETLRANILISGVGAFGTPKLPDLPGLADFAGESCHTAQWPEGLDLAGKRVGVIGNGASAMQAVPAIAGTAASLTLFQRSAHWVAPFEKFRRDIPGPVRFLLREVPLYRFWYRERLAWVLNDTLYESLQRDPEWPHPERSINAINDGHRRFFTRYLESELAGRPDLIEKATPDYPPFGKRILLDNGWYRTLRRDDVELVTDPIERILPAGARLKSGREVEFDVLIFATGFDVVRFLASFEVTGRDGRTLREVWDDDDAQAYLGTAIPGFPNLFCLYGPNTQAGHGGSLIFYLECQMRYVLSLLDRMSRAGATVADCRPEVSEKYNAEVAAAHERMIWTHPGITTYYRNSRGRVVVSNPWRVLDWWRMTKEADLADYRIDGPAEGQR</sequence>
<dbReference type="PANTHER" id="PTHR42877:SF4">
    <property type="entry name" value="FAD_NAD(P)-BINDING DOMAIN-CONTAINING PROTEIN-RELATED"/>
    <property type="match status" value="1"/>
</dbReference>
<protein>
    <recommendedName>
        <fullName evidence="5">L-lysine N6-monooxygenase MbtG</fullName>
        <ecNumber evidence="4">1.14.13.59</ecNumber>
    </recommendedName>
    <alternativeName>
        <fullName evidence="14">Lysine 6-N-hydroxylase</fullName>
    </alternativeName>
    <alternativeName>
        <fullName evidence="13">Lysine N6-hydroxylase</fullName>
    </alternativeName>
    <alternativeName>
        <fullName evidence="11">Lysine-N-oxygenase</fullName>
    </alternativeName>
    <alternativeName>
        <fullName evidence="12">Mycobactin synthase protein G</fullName>
    </alternativeName>
</protein>
<evidence type="ECO:0000256" key="9">
    <source>
        <dbReference type="ARBA" id="ARBA00023002"/>
    </source>
</evidence>
<comment type="pathway">
    <text evidence="2">Siderophore biosynthesis.</text>
</comment>
<keyword evidence="7" id="KW-0274">FAD</keyword>
<name>A0A1K1S7T4_9PSEU</name>
<dbReference type="EMBL" id="FPJG01000006">
    <property type="protein sequence ID" value="SFW80143.1"/>
    <property type="molecule type" value="Genomic_DNA"/>
</dbReference>
<evidence type="ECO:0000256" key="10">
    <source>
        <dbReference type="ARBA" id="ARBA00023033"/>
    </source>
</evidence>
<keyword evidence="9" id="KW-0560">Oxidoreductase</keyword>
<evidence type="ECO:0000256" key="8">
    <source>
        <dbReference type="ARBA" id="ARBA00022857"/>
    </source>
</evidence>
<evidence type="ECO:0000256" key="6">
    <source>
        <dbReference type="ARBA" id="ARBA00022630"/>
    </source>
</evidence>
<dbReference type="PANTHER" id="PTHR42877">
    <property type="entry name" value="L-ORNITHINE N(5)-MONOOXYGENASE-RELATED"/>
    <property type="match status" value="1"/>
</dbReference>
<reference evidence="17" key="1">
    <citation type="submission" date="2016-11" db="EMBL/GenBank/DDBJ databases">
        <authorList>
            <person name="Varghese N."/>
            <person name="Submissions S."/>
        </authorList>
    </citation>
    <scope>NUCLEOTIDE SEQUENCE [LARGE SCALE GENOMIC DNA]</scope>
    <source>
        <strain evidence="17">DSM 44671</strain>
    </source>
</reference>
<keyword evidence="8" id="KW-0521">NADP</keyword>
<evidence type="ECO:0000256" key="3">
    <source>
        <dbReference type="ARBA" id="ARBA00007588"/>
    </source>
</evidence>
<dbReference type="Proteomes" id="UP000182740">
    <property type="component" value="Unassembled WGS sequence"/>
</dbReference>
<evidence type="ECO:0000313" key="16">
    <source>
        <dbReference type="EMBL" id="SFW80143.1"/>
    </source>
</evidence>
<comment type="similarity">
    <text evidence="3">Belongs to the lysine N(6)-hydroxylase/L-ornithine N(5)-oxygenase family.</text>
</comment>
<evidence type="ECO:0000256" key="7">
    <source>
        <dbReference type="ARBA" id="ARBA00022827"/>
    </source>
</evidence>
<evidence type="ECO:0000256" key="12">
    <source>
        <dbReference type="ARBA" id="ARBA00031158"/>
    </source>
</evidence>